<organism evidence="1 2">
    <name type="scientific">Arsenicibacter rosenii</name>
    <dbReference type="NCBI Taxonomy" id="1750698"/>
    <lineage>
        <taxon>Bacteria</taxon>
        <taxon>Pseudomonadati</taxon>
        <taxon>Bacteroidota</taxon>
        <taxon>Cytophagia</taxon>
        <taxon>Cytophagales</taxon>
        <taxon>Spirosomataceae</taxon>
        <taxon>Arsenicibacter</taxon>
    </lineage>
</organism>
<dbReference type="RefSeq" id="WP_071506732.1">
    <property type="nucleotide sequence ID" value="NZ_MORL01000049.1"/>
</dbReference>
<dbReference type="AlphaFoldDB" id="A0A1S2VA59"/>
<dbReference type="Proteomes" id="UP000181790">
    <property type="component" value="Unassembled WGS sequence"/>
</dbReference>
<name>A0A1S2VA59_9BACT</name>
<keyword evidence="2" id="KW-1185">Reference proteome</keyword>
<gene>
    <name evidence="1" type="ORF">BLX24_29015</name>
</gene>
<dbReference type="EMBL" id="MORL01000049">
    <property type="protein sequence ID" value="OIN55627.1"/>
    <property type="molecule type" value="Genomic_DNA"/>
</dbReference>
<protein>
    <submittedName>
        <fullName evidence="1">Uncharacterized protein</fullName>
    </submittedName>
</protein>
<accession>A0A1S2VA59</accession>
<evidence type="ECO:0000313" key="2">
    <source>
        <dbReference type="Proteomes" id="UP000181790"/>
    </source>
</evidence>
<comment type="caution">
    <text evidence="1">The sequence shown here is derived from an EMBL/GenBank/DDBJ whole genome shotgun (WGS) entry which is preliminary data.</text>
</comment>
<proteinExistence type="predicted"/>
<evidence type="ECO:0000313" key="1">
    <source>
        <dbReference type="EMBL" id="OIN55627.1"/>
    </source>
</evidence>
<reference evidence="1 2" key="1">
    <citation type="submission" date="2016-10" db="EMBL/GenBank/DDBJ databases">
        <title>Arsenicibacter rosenii gen. nov., sp. nov., an efficient arsenic-methylating bacterium isolated from an arsenic-contaminated paddy soil.</title>
        <authorList>
            <person name="Huang K."/>
        </authorList>
    </citation>
    <scope>NUCLEOTIDE SEQUENCE [LARGE SCALE GENOMIC DNA]</scope>
    <source>
        <strain evidence="1 2">SM-1</strain>
    </source>
</reference>
<sequence>MNLVQSAFLNNIAALNLTELEEELTFKQTYQPNNTVDIAALQLAIQVANVSLGDEVTSHFTTRLNSGLEFTGVVDGKYTFSEPVIVLGS</sequence>